<dbReference type="RefSeq" id="WP_069725949.1">
    <property type="nucleotide sequence ID" value="NZ_MDCO01000006.1"/>
</dbReference>
<reference evidence="5 6" key="1">
    <citation type="submission" date="2016-08" db="EMBL/GenBank/DDBJ databases">
        <title>Characterization and recognition of Brachyspira hampsonii sp. nov., a novel intestinal spirochete that is pathogenic to pigs.</title>
        <authorList>
            <person name="Mirajkar N."/>
            <person name="La T."/>
            <person name="Phillips N."/>
            <person name="Hampson D."/>
            <person name="Gebhart C."/>
        </authorList>
    </citation>
    <scope>NUCLEOTIDE SEQUENCE [LARGE SCALE GENOMIC DNA]</scope>
    <source>
        <strain evidence="5 6">P280/1</strain>
    </source>
</reference>
<feature type="domain" description="Sulfatase N-terminal" evidence="4">
    <location>
        <begin position="4"/>
        <end position="334"/>
    </location>
</feature>
<dbReference type="InterPro" id="IPR024607">
    <property type="entry name" value="Sulfatase_CS"/>
</dbReference>
<dbReference type="GO" id="GO:0008484">
    <property type="term" value="F:sulfuric ester hydrolase activity"/>
    <property type="evidence" value="ECO:0007669"/>
    <property type="project" value="TreeGrafter"/>
</dbReference>
<keyword evidence="2" id="KW-0479">Metal-binding</keyword>
<accession>A0A1E5NGV5</accession>
<sequence>MKKQIVFIMTDTTRKDMLGCYGNKKMITPNLDKLAENGIKYENAYTCQPVCGPARSAIFTGTFPHTNGMVTNCVSLREGVKSIGQILTSNDIHCGYIGKWHLDGGDYFGYGVCPDGWDKNYWYDMKNYLDELSEEDRIKSRQSETSYNDDMKEDFTYAHRCSNRALKFLDEHKDEDFLLVVSYDEPHGPCLCPAPYNTMYEGFKFDDDTVFNDNLENKPLMQRLWAGEALNQKANEINKPSKQLALFLGCNSFVDYEIGRVIDKVNEIASDAMIIFTSDHGDMLGAHKLQMKNACAYKEIANIPLIIKYNEKGKTVSYPASHIDLAPTILDYMSVKIPKAFEGKSMLKQIEDPNVRINDEVFLEFTRYEVDHDGFGGLQMMRAVVDDRYKLVINLLDSDEFYDLEKDPYEVNNLINDENYKEVRNKLHDKLLDNMNRTRDLYRGYQWAARSWRKDKVPNWNNDGYTRQRENEENESRQLDYDTGLPMINAVRKKILNDEKK</sequence>
<dbReference type="PROSITE" id="PS00523">
    <property type="entry name" value="SULFATASE_1"/>
    <property type="match status" value="1"/>
</dbReference>
<dbReference type="Pfam" id="PF00884">
    <property type="entry name" value="Sulfatase"/>
    <property type="match status" value="1"/>
</dbReference>
<dbReference type="InterPro" id="IPR000917">
    <property type="entry name" value="Sulfatase_N"/>
</dbReference>
<organism evidence="5 6">
    <name type="scientific">Brachyspira hampsonii</name>
    <dbReference type="NCBI Taxonomy" id="1287055"/>
    <lineage>
        <taxon>Bacteria</taxon>
        <taxon>Pseudomonadati</taxon>
        <taxon>Spirochaetota</taxon>
        <taxon>Spirochaetia</taxon>
        <taxon>Brachyspirales</taxon>
        <taxon>Brachyspiraceae</taxon>
        <taxon>Brachyspira</taxon>
    </lineage>
</organism>
<name>A0A1E5NGV5_9SPIR</name>
<evidence type="ECO:0000313" key="5">
    <source>
        <dbReference type="EMBL" id="OEJ15398.1"/>
    </source>
</evidence>
<dbReference type="GO" id="GO:0005737">
    <property type="term" value="C:cytoplasm"/>
    <property type="evidence" value="ECO:0007669"/>
    <property type="project" value="TreeGrafter"/>
</dbReference>
<dbReference type="AlphaFoldDB" id="A0A1E5NGV5"/>
<gene>
    <name evidence="5" type="ORF">BFL38_13990</name>
</gene>
<evidence type="ECO:0000256" key="1">
    <source>
        <dbReference type="ARBA" id="ARBA00008779"/>
    </source>
</evidence>
<comment type="similarity">
    <text evidence="1">Belongs to the sulfatase family.</text>
</comment>
<evidence type="ECO:0000259" key="4">
    <source>
        <dbReference type="Pfam" id="PF00884"/>
    </source>
</evidence>
<comment type="caution">
    <text evidence="5">The sequence shown here is derived from an EMBL/GenBank/DDBJ whole genome shotgun (WGS) entry which is preliminary data.</text>
</comment>
<evidence type="ECO:0000256" key="3">
    <source>
        <dbReference type="ARBA" id="ARBA00022801"/>
    </source>
</evidence>
<evidence type="ECO:0000313" key="6">
    <source>
        <dbReference type="Proteomes" id="UP000095247"/>
    </source>
</evidence>
<keyword evidence="3" id="KW-0378">Hydrolase</keyword>
<proteinExistence type="inferred from homology"/>
<dbReference type="PANTHER" id="PTHR45953">
    <property type="entry name" value="IDURONATE 2-SULFATASE"/>
    <property type="match status" value="1"/>
</dbReference>
<dbReference type="GO" id="GO:0046872">
    <property type="term" value="F:metal ion binding"/>
    <property type="evidence" value="ECO:0007669"/>
    <property type="project" value="UniProtKB-KW"/>
</dbReference>
<dbReference type="InterPro" id="IPR017850">
    <property type="entry name" value="Alkaline_phosphatase_core_sf"/>
</dbReference>
<protein>
    <submittedName>
        <fullName evidence="5">Sulfatase</fullName>
    </submittedName>
</protein>
<dbReference type="Proteomes" id="UP000095247">
    <property type="component" value="Unassembled WGS sequence"/>
</dbReference>
<dbReference type="SUPFAM" id="SSF53649">
    <property type="entry name" value="Alkaline phosphatase-like"/>
    <property type="match status" value="1"/>
</dbReference>
<dbReference type="EMBL" id="MDCO01000006">
    <property type="protein sequence ID" value="OEJ15398.1"/>
    <property type="molecule type" value="Genomic_DNA"/>
</dbReference>
<dbReference type="CDD" id="cd16156">
    <property type="entry name" value="sulfatase_like"/>
    <property type="match status" value="1"/>
</dbReference>
<dbReference type="Gene3D" id="3.40.720.10">
    <property type="entry name" value="Alkaline Phosphatase, subunit A"/>
    <property type="match status" value="1"/>
</dbReference>
<dbReference type="PANTHER" id="PTHR45953:SF1">
    <property type="entry name" value="IDURONATE 2-SULFATASE"/>
    <property type="match status" value="1"/>
</dbReference>
<evidence type="ECO:0000256" key="2">
    <source>
        <dbReference type="ARBA" id="ARBA00022723"/>
    </source>
</evidence>